<dbReference type="OrthoDB" id="9776731at2"/>
<dbReference type="EMBL" id="JPIU01000037">
    <property type="protein sequence ID" value="KIO45541.1"/>
    <property type="molecule type" value="Genomic_DNA"/>
</dbReference>
<protein>
    <submittedName>
        <fullName evidence="5">Amidohydrolase</fullName>
    </submittedName>
</protein>
<feature type="binding site" evidence="2">
    <location>
        <position position="130"/>
    </location>
    <ligand>
        <name>Mn(2+)</name>
        <dbReference type="ChEBI" id="CHEBI:29035"/>
        <label>2</label>
    </ligand>
</feature>
<evidence type="ECO:0000313" key="7">
    <source>
        <dbReference type="Proteomes" id="UP000031980"/>
    </source>
</evidence>
<dbReference type="RefSeq" id="WP_041503592.1">
    <property type="nucleotide sequence ID" value="NZ_JPIT01000031.1"/>
</dbReference>
<dbReference type="PIRSF" id="PIRSF005962">
    <property type="entry name" value="Pept_M20D_amidohydro"/>
    <property type="match status" value="1"/>
</dbReference>
<keyword evidence="7" id="KW-1185">Reference proteome</keyword>
<comment type="cofactor">
    <cofactor evidence="2">
        <name>Mn(2+)</name>
        <dbReference type="ChEBI" id="CHEBI:29035"/>
    </cofactor>
    <text evidence="2">The Mn(2+) ion enhances activity.</text>
</comment>
<keyword evidence="1 5" id="KW-0378">Hydrolase</keyword>
<feature type="compositionally biased region" description="Basic and acidic residues" evidence="3">
    <location>
        <begin position="7"/>
        <end position="24"/>
    </location>
</feature>
<dbReference type="Gene3D" id="3.30.70.360">
    <property type="match status" value="1"/>
</dbReference>
<dbReference type="EMBL" id="JPIT01000031">
    <property type="protein sequence ID" value="KIO43363.1"/>
    <property type="molecule type" value="Genomic_DNA"/>
</dbReference>
<evidence type="ECO:0000313" key="4">
    <source>
        <dbReference type="EMBL" id="KIO43363.1"/>
    </source>
</evidence>
<dbReference type="GO" id="GO:0046872">
    <property type="term" value="F:metal ion binding"/>
    <property type="evidence" value="ECO:0007669"/>
    <property type="project" value="UniProtKB-KW"/>
</dbReference>
<evidence type="ECO:0000313" key="5">
    <source>
        <dbReference type="EMBL" id="KIO45541.1"/>
    </source>
</evidence>
<dbReference type="GO" id="GO:0016787">
    <property type="term" value="F:hydrolase activity"/>
    <property type="evidence" value="ECO:0007669"/>
    <property type="project" value="UniProtKB-KW"/>
</dbReference>
<evidence type="ECO:0000256" key="2">
    <source>
        <dbReference type="PIRSR" id="PIRSR005962-1"/>
    </source>
</evidence>
<reference evidence="5 7" key="1">
    <citation type="submission" date="2014-07" db="EMBL/GenBank/DDBJ databases">
        <title>Porphyromonadaceae bacterium OUH 308042 = ATCC BAA-2681 = DSM 28342 draft genome.</title>
        <authorList>
            <person name="Sydenham T.V."/>
            <person name="Hasman H."/>
            <person name="Justensen U.S."/>
        </authorList>
    </citation>
    <scope>NUCLEOTIDE SEQUENCE [LARGE SCALE GENOMIC DNA]</scope>
    <source>
        <strain evidence="5 7">OUH 308042</strain>
    </source>
</reference>
<dbReference type="InterPro" id="IPR036264">
    <property type="entry name" value="Bact_exopeptidase_dim_dom"/>
</dbReference>
<dbReference type="InterPro" id="IPR017439">
    <property type="entry name" value="Amidohydrolase"/>
</dbReference>
<name>A0A0C3RFK0_9PORP</name>
<dbReference type="PANTHER" id="PTHR11014">
    <property type="entry name" value="PEPTIDASE M20 FAMILY MEMBER"/>
    <property type="match status" value="1"/>
</dbReference>
<reference evidence="4 6" key="2">
    <citation type="submission" date="2014-07" db="EMBL/GenBank/DDBJ databases">
        <title>Porphyromonadaceae bacterium OUH 334697 = ATCC BAA-2682 = DSM 28341 draft genome.</title>
        <authorList>
            <person name="Sydenham T.V."/>
            <person name="Hasman H."/>
            <person name="Justesen U.S."/>
        </authorList>
    </citation>
    <scope>NUCLEOTIDE SEQUENCE [LARGE SCALE GENOMIC DNA]</scope>
    <source>
        <strain evidence="4 6">OUH 334697</strain>
    </source>
</reference>
<keyword evidence="2" id="KW-0464">Manganese</keyword>
<dbReference type="Proteomes" id="UP000031980">
    <property type="component" value="Unassembled WGS sequence"/>
</dbReference>
<proteinExistence type="predicted"/>
<dbReference type="PANTHER" id="PTHR11014:SF169">
    <property type="entry name" value="CLAN MH, FAMILY M20, PEPTIDASE T-LIKE METALLOPEPTIDASE"/>
    <property type="match status" value="1"/>
</dbReference>
<gene>
    <name evidence="5" type="ORF">BA92_03465</name>
    <name evidence="4" type="ORF">IE90_09435</name>
</gene>
<dbReference type="Proteomes" id="UP000031937">
    <property type="component" value="Unassembled WGS sequence"/>
</dbReference>
<dbReference type="InterPro" id="IPR002933">
    <property type="entry name" value="Peptidase_M20"/>
</dbReference>
<feature type="binding site" evidence="2">
    <location>
        <position position="352"/>
    </location>
    <ligand>
        <name>Mn(2+)</name>
        <dbReference type="ChEBI" id="CHEBI:29035"/>
        <label>2</label>
    </ligand>
</feature>
<dbReference type="NCBIfam" id="TIGR01891">
    <property type="entry name" value="amidohydrolases"/>
    <property type="match status" value="1"/>
</dbReference>
<feature type="region of interest" description="Disordered" evidence="3">
    <location>
        <begin position="1"/>
        <end position="24"/>
    </location>
</feature>
<sequence length="381" mass="42176">MQTHSFDSIRHQLHRQPELSGKERETARFIETSLRPFHPTKIIRSIGGHGLLAEYFFSEEGPTLLFRADMDAVAIDESKDNISYRSVRTGISHKCGHDGHTTILLRLAQMLSEKPMRQGRVLLLFQPAEETGCGSSAILADLVLPQYHIQYVFALHNIPGFSASAVLCKPGSFTCSVISAAITLSGKTAHAAEPLKGINPVNATFRIVETLTGWNQYDIEKEDYFLATLVEIHIGEEAYGVAAGTGVIRVTLRAKNDRLLRLHMQKLEKLIEIETAATPGLNSAITWLESFSANVNDPQAVQHIKKAAETNKLPYLEMNVPFSWGEDFGLFTQEYKGAMFGLGAGENCPPLHSPQYDFPDELIESGAGMFYSIAQEILNTK</sequence>
<evidence type="ECO:0000256" key="1">
    <source>
        <dbReference type="ARBA" id="ARBA00022801"/>
    </source>
</evidence>
<comment type="caution">
    <text evidence="5">The sequence shown here is derived from an EMBL/GenBank/DDBJ whole genome shotgun (WGS) entry which is preliminary data.</text>
</comment>
<organism evidence="5 7">
    <name type="scientific">Sanguibacteroides justesenii</name>
    <dbReference type="NCBI Taxonomy" id="1547597"/>
    <lineage>
        <taxon>Bacteria</taxon>
        <taxon>Pseudomonadati</taxon>
        <taxon>Bacteroidota</taxon>
        <taxon>Bacteroidia</taxon>
        <taxon>Bacteroidales</taxon>
        <taxon>Porphyromonadaceae</taxon>
        <taxon>Sanguibacteroides</taxon>
    </lineage>
</organism>
<evidence type="ECO:0000313" key="6">
    <source>
        <dbReference type="Proteomes" id="UP000031937"/>
    </source>
</evidence>
<feature type="binding site" evidence="2">
    <location>
        <position position="95"/>
    </location>
    <ligand>
        <name>Mn(2+)</name>
        <dbReference type="ChEBI" id="CHEBI:29035"/>
        <label>2</label>
    </ligand>
</feature>
<feature type="binding site" evidence="2">
    <location>
        <position position="156"/>
    </location>
    <ligand>
        <name>Mn(2+)</name>
        <dbReference type="ChEBI" id="CHEBI:29035"/>
        <label>2</label>
    </ligand>
</feature>
<dbReference type="Gene3D" id="3.40.630.10">
    <property type="entry name" value="Zn peptidases"/>
    <property type="match status" value="1"/>
</dbReference>
<dbReference type="SUPFAM" id="SSF55031">
    <property type="entry name" value="Bacterial exopeptidase dimerisation domain"/>
    <property type="match status" value="1"/>
</dbReference>
<dbReference type="AlphaFoldDB" id="A0A0C3RFK0"/>
<dbReference type="SUPFAM" id="SSF53187">
    <property type="entry name" value="Zn-dependent exopeptidases"/>
    <property type="match status" value="1"/>
</dbReference>
<accession>A0A0C3RFK0</accession>
<keyword evidence="2" id="KW-0479">Metal-binding</keyword>
<evidence type="ECO:0000256" key="3">
    <source>
        <dbReference type="SAM" id="MobiDB-lite"/>
    </source>
</evidence>
<dbReference type="Pfam" id="PF01546">
    <property type="entry name" value="Peptidase_M20"/>
    <property type="match status" value="1"/>
</dbReference>
<feature type="binding site" evidence="2">
    <location>
        <position position="97"/>
    </location>
    <ligand>
        <name>Mn(2+)</name>
        <dbReference type="ChEBI" id="CHEBI:29035"/>
        <label>2</label>
    </ligand>
</feature>